<feature type="domain" description="Histidine kinase" evidence="7">
    <location>
        <begin position="167"/>
        <end position="385"/>
    </location>
</feature>
<dbReference type="Pfam" id="PF02518">
    <property type="entry name" value="HATPase_c"/>
    <property type="match status" value="1"/>
</dbReference>
<dbReference type="SMART" id="SM00448">
    <property type="entry name" value="REC"/>
    <property type="match status" value="1"/>
</dbReference>
<dbReference type="GO" id="GO:0000155">
    <property type="term" value="F:phosphorelay sensor kinase activity"/>
    <property type="evidence" value="ECO:0007669"/>
    <property type="project" value="InterPro"/>
</dbReference>
<dbReference type="InterPro" id="IPR005467">
    <property type="entry name" value="His_kinase_dom"/>
</dbReference>
<evidence type="ECO:0000313" key="10">
    <source>
        <dbReference type="Proteomes" id="UP000199150"/>
    </source>
</evidence>
<dbReference type="CDD" id="cd00082">
    <property type="entry name" value="HisKA"/>
    <property type="match status" value="1"/>
</dbReference>
<dbReference type="InterPro" id="IPR036890">
    <property type="entry name" value="HATPase_C_sf"/>
</dbReference>
<dbReference type="InterPro" id="IPR052162">
    <property type="entry name" value="Sensor_kinase/Photoreceptor"/>
</dbReference>
<dbReference type="InterPro" id="IPR036097">
    <property type="entry name" value="HisK_dim/P_sf"/>
</dbReference>
<evidence type="ECO:0000259" key="7">
    <source>
        <dbReference type="PROSITE" id="PS50109"/>
    </source>
</evidence>
<evidence type="ECO:0000256" key="6">
    <source>
        <dbReference type="PROSITE-ProRule" id="PRU00169"/>
    </source>
</evidence>
<gene>
    <name evidence="9" type="ORF">SAMN02927928_1995</name>
</gene>
<dbReference type="InterPro" id="IPR003661">
    <property type="entry name" value="HisK_dim/P_dom"/>
</dbReference>
<keyword evidence="4" id="KW-0808">Transferase</keyword>
<dbReference type="PANTHER" id="PTHR43304">
    <property type="entry name" value="PHYTOCHROME-LIKE PROTEIN CPH1"/>
    <property type="match status" value="1"/>
</dbReference>
<comment type="catalytic activity">
    <reaction evidence="1">
        <text>ATP + protein L-histidine = ADP + protein N-phospho-L-histidine.</text>
        <dbReference type="EC" id="2.7.13.3"/>
    </reaction>
</comment>
<evidence type="ECO:0000256" key="2">
    <source>
        <dbReference type="ARBA" id="ARBA00012438"/>
    </source>
</evidence>
<dbReference type="EC" id="2.7.13.3" evidence="2"/>
<dbReference type="InterPro" id="IPR003594">
    <property type="entry name" value="HATPase_dom"/>
</dbReference>
<evidence type="ECO:0000256" key="1">
    <source>
        <dbReference type="ARBA" id="ARBA00000085"/>
    </source>
</evidence>
<dbReference type="InterPro" id="IPR001789">
    <property type="entry name" value="Sig_transdc_resp-reg_receiver"/>
</dbReference>
<dbReference type="SUPFAM" id="SSF47384">
    <property type="entry name" value="Homodimeric domain of signal transducing histidine kinase"/>
    <property type="match status" value="1"/>
</dbReference>
<keyword evidence="10" id="KW-1185">Reference proteome</keyword>
<dbReference type="STRING" id="260084.SAMN02927928_1995"/>
<dbReference type="PRINTS" id="PR00344">
    <property type="entry name" value="BCTRLSENSOR"/>
</dbReference>
<keyword evidence="5 9" id="KW-0418">Kinase</keyword>
<feature type="domain" description="Response regulatory" evidence="8">
    <location>
        <begin position="21"/>
        <end position="138"/>
    </location>
</feature>
<dbReference type="Gene3D" id="3.30.565.10">
    <property type="entry name" value="Histidine kinase-like ATPase, C-terminal domain"/>
    <property type="match status" value="1"/>
</dbReference>
<dbReference type="Pfam" id="PF00512">
    <property type="entry name" value="HisKA"/>
    <property type="match status" value="1"/>
</dbReference>
<evidence type="ECO:0000256" key="5">
    <source>
        <dbReference type="ARBA" id="ARBA00022777"/>
    </source>
</evidence>
<dbReference type="RefSeq" id="WP_245678951.1">
    <property type="nucleotide sequence ID" value="NZ_CBCRYE010000006.1"/>
</dbReference>
<dbReference type="SMART" id="SM00388">
    <property type="entry name" value="HisKA"/>
    <property type="match status" value="1"/>
</dbReference>
<dbReference type="PROSITE" id="PS50110">
    <property type="entry name" value="RESPONSE_REGULATORY"/>
    <property type="match status" value="1"/>
</dbReference>
<reference evidence="10" key="1">
    <citation type="submission" date="2016-10" db="EMBL/GenBank/DDBJ databases">
        <authorList>
            <person name="Varghese N."/>
            <person name="Submissions S."/>
        </authorList>
    </citation>
    <scope>NUCLEOTIDE SEQUENCE [LARGE SCALE GENOMIC DNA]</scope>
    <source>
        <strain evidence="10">CGMCC 1.3431</strain>
    </source>
</reference>
<dbReference type="Proteomes" id="UP000199150">
    <property type="component" value="Unassembled WGS sequence"/>
</dbReference>
<proteinExistence type="predicted"/>
<dbReference type="Gene3D" id="1.10.287.130">
    <property type="match status" value="1"/>
</dbReference>
<accession>A0A1G4RJC1</accession>
<keyword evidence="3 6" id="KW-0597">Phosphoprotein</keyword>
<dbReference type="Pfam" id="PF00072">
    <property type="entry name" value="Response_reg"/>
    <property type="match status" value="1"/>
</dbReference>
<evidence type="ECO:0000259" key="8">
    <source>
        <dbReference type="PROSITE" id="PS50110"/>
    </source>
</evidence>
<name>A0A1G4RJC1_9CAUL</name>
<feature type="modified residue" description="4-aspartylphosphate" evidence="6">
    <location>
        <position position="70"/>
    </location>
</feature>
<dbReference type="Gene3D" id="3.40.50.2300">
    <property type="match status" value="1"/>
</dbReference>
<evidence type="ECO:0000256" key="3">
    <source>
        <dbReference type="ARBA" id="ARBA00022553"/>
    </source>
</evidence>
<dbReference type="PROSITE" id="PS50109">
    <property type="entry name" value="HIS_KIN"/>
    <property type="match status" value="1"/>
</dbReference>
<dbReference type="InterPro" id="IPR004358">
    <property type="entry name" value="Sig_transdc_His_kin-like_C"/>
</dbReference>
<sequence>MSAMNSLRGDAQDGLGVAKPKILIVDDRWENLLATEALLKPLGADIATVDSGEKALDLVLKEDFAIVLLDVQMPVMDGFETARLMKTRPSMQNVPIIFVTAISKEDHFATEAAEIGAVDYIFKPINSDILKSKVKVYLDLYTQRQQILQLNAHLRQSNEELERFAYVCSHDMQEPVRMMNAYAGLLAEGVAGQLDETALGYAEYIRDNAVRVQTMIRDILNFSRIGREEVKLETVDCQKVFDGLMPDFADIVAEKQARVTAAGLPVIRTSPTLMRVLLQNLVGNALKFQDGSRMPEISVSARKEGKAERAFWRFDVADNGIGIDPVFHERIFQVFQRLHSFDDYIGTGIGLSTCRKFVRLCGGDISLRSKPGEGSVFSFTLPDKGV</sequence>
<protein>
    <recommendedName>
        <fullName evidence="2">histidine kinase</fullName>
        <ecNumber evidence="2">2.7.13.3</ecNumber>
    </recommendedName>
</protein>
<dbReference type="SUPFAM" id="SSF52172">
    <property type="entry name" value="CheY-like"/>
    <property type="match status" value="1"/>
</dbReference>
<dbReference type="SUPFAM" id="SSF55874">
    <property type="entry name" value="ATPase domain of HSP90 chaperone/DNA topoisomerase II/histidine kinase"/>
    <property type="match status" value="1"/>
</dbReference>
<dbReference type="AlphaFoldDB" id="A0A1G4RJC1"/>
<evidence type="ECO:0000256" key="4">
    <source>
        <dbReference type="ARBA" id="ARBA00022679"/>
    </source>
</evidence>
<dbReference type="InterPro" id="IPR011006">
    <property type="entry name" value="CheY-like_superfamily"/>
</dbReference>
<dbReference type="PANTHER" id="PTHR43304:SF1">
    <property type="entry name" value="PAC DOMAIN-CONTAINING PROTEIN"/>
    <property type="match status" value="1"/>
</dbReference>
<evidence type="ECO:0000313" key="9">
    <source>
        <dbReference type="EMBL" id="SCW57063.1"/>
    </source>
</evidence>
<organism evidence="9 10">
    <name type="scientific">Asticcacaulis taihuensis</name>
    <dbReference type="NCBI Taxonomy" id="260084"/>
    <lineage>
        <taxon>Bacteria</taxon>
        <taxon>Pseudomonadati</taxon>
        <taxon>Pseudomonadota</taxon>
        <taxon>Alphaproteobacteria</taxon>
        <taxon>Caulobacterales</taxon>
        <taxon>Caulobacteraceae</taxon>
        <taxon>Asticcacaulis</taxon>
    </lineage>
</organism>
<dbReference type="SMART" id="SM00387">
    <property type="entry name" value="HATPase_c"/>
    <property type="match status" value="1"/>
</dbReference>
<dbReference type="EMBL" id="FMTS01000002">
    <property type="protein sequence ID" value="SCW57063.1"/>
    <property type="molecule type" value="Genomic_DNA"/>
</dbReference>